<dbReference type="RefSeq" id="WP_006898056.1">
    <property type="nucleotide sequence ID" value="NZ_BAAARB010000007.1"/>
</dbReference>
<dbReference type="Gene3D" id="3.30.530.20">
    <property type="match status" value="1"/>
</dbReference>
<name>A0ABN3HEQ0_9ACTN</name>
<protein>
    <submittedName>
        <fullName evidence="1">SRPBCC family protein</fullName>
    </submittedName>
</protein>
<reference evidence="1 2" key="1">
    <citation type="journal article" date="2019" name="Int. J. Syst. Evol. Microbiol.">
        <title>The Global Catalogue of Microorganisms (GCM) 10K type strain sequencing project: providing services to taxonomists for standard genome sequencing and annotation.</title>
        <authorList>
            <consortium name="The Broad Institute Genomics Platform"/>
            <consortium name="The Broad Institute Genome Sequencing Center for Infectious Disease"/>
            <person name="Wu L."/>
            <person name="Ma J."/>
        </authorList>
    </citation>
    <scope>NUCLEOTIDE SEQUENCE [LARGE SCALE GENOMIC DNA]</scope>
    <source>
        <strain evidence="1 2">JCM 16227</strain>
    </source>
</reference>
<proteinExistence type="predicted"/>
<keyword evidence="2" id="KW-1185">Reference proteome</keyword>
<gene>
    <name evidence="1" type="ORF">GCM10009855_16970</name>
</gene>
<dbReference type="Proteomes" id="UP001501170">
    <property type="component" value="Unassembled WGS sequence"/>
</dbReference>
<accession>A0ABN3HEQ0</accession>
<evidence type="ECO:0000313" key="2">
    <source>
        <dbReference type="Proteomes" id="UP001501170"/>
    </source>
</evidence>
<sequence>MAYDLQPFDESYFDTAPMKYTIDVHIPVAPETAWAEFTRQNTLDWCRALNSVTYTSPAPYGVGTTRSVALAPGVVKMDEYFFLWDEDSETSTYKHGFHGVRANIPGLRKFGEYTEVSPTEHGSRLVWKFAMELGGTGLPPFLSGPIANGAFGTVKTDTVKHFATFHG</sequence>
<dbReference type="InterPro" id="IPR019587">
    <property type="entry name" value="Polyketide_cyclase/dehydratase"/>
</dbReference>
<dbReference type="Pfam" id="PF10604">
    <property type="entry name" value="Polyketide_cyc2"/>
    <property type="match status" value="1"/>
</dbReference>
<organism evidence="1 2">
    <name type="scientific">Gordonia cholesterolivorans</name>
    <dbReference type="NCBI Taxonomy" id="559625"/>
    <lineage>
        <taxon>Bacteria</taxon>
        <taxon>Bacillati</taxon>
        <taxon>Actinomycetota</taxon>
        <taxon>Actinomycetes</taxon>
        <taxon>Mycobacteriales</taxon>
        <taxon>Gordoniaceae</taxon>
        <taxon>Gordonia</taxon>
    </lineage>
</organism>
<dbReference type="EMBL" id="BAAARB010000007">
    <property type="protein sequence ID" value="GAA2378058.1"/>
    <property type="molecule type" value="Genomic_DNA"/>
</dbReference>
<dbReference type="InterPro" id="IPR023393">
    <property type="entry name" value="START-like_dom_sf"/>
</dbReference>
<comment type="caution">
    <text evidence="1">The sequence shown here is derived from an EMBL/GenBank/DDBJ whole genome shotgun (WGS) entry which is preliminary data.</text>
</comment>
<dbReference type="SUPFAM" id="SSF55961">
    <property type="entry name" value="Bet v1-like"/>
    <property type="match status" value="1"/>
</dbReference>
<evidence type="ECO:0000313" key="1">
    <source>
        <dbReference type="EMBL" id="GAA2378058.1"/>
    </source>
</evidence>